<dbReference type="PANTHER" id="PTHR43569:SF2">
    <property type="entry name" value="AMIDOHYDROLASE-RELATED DOMAIN-CONTAINING PROTEIN"/>
    <property type="match status" value="1"/>
</dbReference>
<dbReference type="InterPro" id="IPR032466">
    <property type="entry name" value="Metal_Hydrolase"/>
</dbReference>
<dbReference type="Pfam" id="PF04909">
    <property type="entry name" value="Amidohydro_2"/>
    <property type="match status" value="1"/>
</dbReference>
<feature type="domain" description="Amidohydrolase-related" evidence="2">
    <location>
        <begin position="3"/>
        <end position="274"/>
    </location>
</feature>
<dbReference type="OrthoDB" id="5450317at2"/>
<dbReference type="PANTHER" id="PTHR43569">
    <property type="entry name" value="AMIDOHYDROLASE"/>
    <property type="match status" value="1"/>
</dbReference>
<keyword evidence="4" id="KW-1185">Reference proteome</keyword>
<dbReference type="STRING" id="1073325.SAMN05444483_104161"/>
<accession>A0A1M5GH63</accession>
<dbReference type="RefSeq" id="WP_072878699.1">
    <property type="nucleotide sequence ID" value="NZ_FQVT01000004.1"/>
</dbReference>
<dbReference type="InterPro" id="IPR006680">
    <property type="entry name" value="Amidohydro-rel"/>
</dbReference>
<sequence length="276" mass="31964">MRIDTHQHFWKFDPVRYAWIDDSMAVLKKDFLPEDLALLLKANQIDGCIAVQADQSEQETEFLLGLAKKHAFIKGVVGWVDLLHKNIENRLEYFSKFKKLKGIRHIVQAEPAGFMLRNDFQRGISQLKSFGLVYEILIYYNQLEEAVQLVKNHPQQVFVLDHLGKPNIKGEEIISWEKNIRALAALPNVYCKISGVITEADWETWTYEDLVPYFDILFEVFSTKRILFGSDWPVCLNAGSYQEVLQLVEKYISKFSAKEQAAIMGENAVKIYNLKK</sequence>
<gene>
    <name evidence="3" type="ORF">SAMN05444483_104161</name>
</gene>
<evidence type="ECO:0000259" key="2">
    <source>
        <dbReference type="Pfam" id="PF04909"/>
    </source>
</evidence>
<dbReference type="InterPro" id="IPR052350">
    <property type="entry name" value="Metallo-dep_Lactonases"/>
</dbReference>
<dbReference type="GO" id="GO:0016787">
    <property type="term" value="F:hydrolase activity"/>
    <property type="evidence" value="ECO:0007669"/>
    <property type="project" value="InterPro"/>
</dbReference>
<dbReference type="Proteomes" id="UP000183945">
    <property type="component" value="Unassembled WGS sequence"/>
</dbReference>
<dbReference type="AlphaFoldDB" id="A0A1M5GH63"/>
<proteinExistence type="inferred from homology"/>
<evidence type="ECO:0000256" key="1">
    <source>
        <dbReference type="ARBA" id="ARBA00038310"/>
    </source>
</evidence>
<organism evidence="3 4">
    <name type="scientific">Salegentibacter echinorum</name>
    <dbReference type="NCBI Taxonomy" id="1073325"/>
    <lineage>
        <taxon>Bacteria</taxon>
        <taxon>Pseudomonadati</taxon>
        <taxon>Bacteroidota</taxon>
        <taxon>Flavobacteriia</taxon>
        <taxon>Flavobacteriales</taxon>
        <taxon>Flavobacteriaceae</taxon>
        <taxon>Salegentibacter</taxon>
    </lineage>
</organism>
<dbReference type="SUPFAM" id="SSF51556">
    <property type="entry name" value="Metallo-dependent hydrolases"/>
    <property type="match status" value="1"/>
</dbReference>
<reference evidence="4" key="1">
    <citation type="submission" date="2016-11" db="EMBL/GenBank/DDBJ databases">
        <authorList>
            <person name="Varghese N."/>
            <person name="Submissions S."/>
        </authorList>
    </citation>
    <scope>NUCLEOTIDE SEQUENCE [LARGE SCALE GENOMIC DNA]</scope>
    <source>
        <strain evidence="4">DSM 24579</strain>
    </source>
</reference>
<protein>
    <submittedName>
        <fullName evidence="3">L-fuconolactonase</fullName>
    </submittedName>
</protein>
<evidence type="ECO:0000313" key="4">
    <source>
        <dbReference type="Proteomes" id="UP000183945"/>
    </source>
</evidence>
<name>A0A1M5GH63_SALEC</name>
<evidence type="ECO:0000313" key="3">
    <source>
        <dbReference type="EMBL" id="SHG03059.1"/>
    </source>
</evidence>
<dbReference type="EMBL" id="FQVT01000004">
    <property type="protein sequence ID" value="SHG03059.1"/>
    <property type="molecule type" value="Genomic_DNA"/>
</dbReference>
<dbReference type="Gene3D" id="3.20.20.140">
    <property type="entry name" value="Metal-dependent hydrolases"/>
    <property type="match status" value="1"/>
</dbReference>
<comment type="similarity">
    <text evidence="1">Belongs to the metallo-dependent hydrolases superfamily.</text>
</comment>